<dbReference type="AlphaFoldDB" id="A0A7X4HDB5"/>
<dbReference type="Proteomes" id="UP000450676">
    <property type="component" value="Unassembled WGS sequence"/>
</dbReference>
<feature type="chain" id="PRO_5031047005" description="DUF1090 family protein" evidence="1">
    <location>
        <begin position="22"/>
        <end position="102"/>
    </location>
</feature>
<keyword evidence="1" id="KW-0732">Signal</keyword>
<gene>
    <name evidence="2" type="ORF">GTP77_17330</name>
</gene>
<feature type="signal peptide" evidence="1">
    <location>
        <begin position="1"/>
        <end position="21"/>
    </location>
</feature>
<evidence type="ECO:0000256" key="1">
    <source>
        <dbReference type="SAM" id="SignalP"/>
    </source>
</evidence>
<reference evidence="2 3" key="1">
    <citation type="submission" date="2019-12" db="EMBL/GenBank/DDBJ databases">
        <title>Novel species isolated from a subtropical stream in China.</title>
        <authorList>
            <person name="Lu H."/>
        </authorList>
    </citation>
    <scope>NUCLEOTIDE SEQUENCE [LARGE SCALE GENOMIC DNA]</scope>
    <source>
        <strain evidence="2 3">FT127W</strain>
    </source>
</reference>
<protein>
    <recommendedName>
        <fullName evidence="4">DUF1090 family protein</fullName>
    </recommendedName>
</protein>
<sequence length="102" mass="11370">MMQMKTLAVLACFMASGTTQASSATPKDVQAFIRNANACEHFAGEFDGSLSEKRQREIERSVVKHCQAAQKQLEQLSAKYKNDPRVSEIIRAQTNDSVTSFR</sequence>
<organism evidence="2 3">
    <name type="scientific">Pseudoduganella aquatica</name>
    <dbReference type="NCBI Taxonomy" id="2660641"/>
    <lineage>
        <taxon>Bacteria</taxon>
        <taxon>Pseudomonadati</taxon>
        <taxon>Pseudomonadota</taxon>
        <taxon>Betaproteobacteria</taxon>
        <taxon>Burkholderiales</taxon>
        <taxon>Oxalobacteraceae</taxon>
        <taxon>Telluria group</taxon>
        <taxon>Pseudoduganella</taxon>
    </lineage>
</organism>
<comment type="caution">
    <text evidence="2">The sequence shown here is derived from an EMBL/GenBank/DDBJ whole genome shotgun (WGS) entry which is preliminary data.</text>
</comment>
<name>A0A7X4HDB5_9BURK</name>
<evidence type="ECO:0000313" key="2">
    <source>
        <dbReference type="EMBL" id="MYN09090.1"/>
    </source>
</evidence>
<evidence type="ECO:0000313" key="3">
    <source>
        <dbReference type="Proteomes" id="UP000450676"/>
    </source>
</evidence>
<dbReference type="EMBL" id="WWCU01000019">
    <property type="protein sequence ID" value="MYN09090.1"/>
    <property type="molecule type" value="Genomic_DNA"/>
</dbReference>
<accession>A0A7X4HDB5</accession>
<proteinExistence type="predicted"/>
<keyword evidence="3" id="KW-1185">Reference proteome</keyword>
<evidence type="ECO:0008006" key="4">
    <source>
        <dbReference type="Google" id="ProtNLM"/>
    </source>
</evidence>
<dbReference type="RefSeq" id="WP_161073395.1">
    <property type="nucleotide sequence ID" value="NZ_CP086370.1"/>
</dbReference>